<evidence type="ECO:0000256" key="1">
    <source>
        <dbReference type="SAM" id="MobiDB-lite"/>
    </source>
</evidence>
<feature type="region of interest" description="Disordered" evidence="1">
    <location>
        <begin position="152"/>
        <end position="172"/>
    </location>
</feature>
<gene>
    <name evidence="2" type="ORF">GO620_001285</name>
</gene>
<sequence length="362" mass="41080">MRQEEVFNKIGGIISELTEQYNYLKTQTLPLDDLELELFAANADFLGDHLEVLRKLNASLAAKPNTAEPAISQVKPQEIPTTVTEFIEPVNQAPDTEPQTETNFTEVRQPENQPASEFDFTPDGPQNTAPENTEDDTDHDDIAYLEEAEYEYEPAQEHAAETIQESSQEVAADTPVHDIDLRPDTGQDHFSFIRSTETSNEGQEFHLNESSAFSDDEPHRETIAEALADQAEESEVAHSEPEPVPNHYTDDVHTPAHAQDEKPLTFNDRMSAQMNSNAPAPAQPITDLKSAITLNDKMLFVRDLFNGYSLAYSEAIEILNRFNKLEDAQRFLSVNYEEKNNWRSKPEARRKFEDLLKRRFPN</sequence>
<dbReference type="EMBL" id="CP066775">
    <property type="protein sequence ID" value="QQL50114.1"/>
    <property type="molecule type" value="Genomic_DNA"/>
</dbReference>
<dbReference type="Proteomes" id="UP000429232">
    <property type="component" value="Chromosome"/>
</dbReference>
<dbReference type="RefSeq" id="WP_157523061.1">
    <property type="nucleotide sequence ID" value="NZ_CP066775.1"/>
</dbReference>
<reference evidence="2 3" key="1">
    <citation type="submission" date="2020-12" db="EMBL/GenBank/DDBJ databases">
        <title>HMF7856_wgs.fasta genome submission.</title>
        <authorList>
            <person name="Kang H."/>
            <person name="Kim H."/>
            <person name="Joh K."/>
        </authorList>
    </citation>
    <scope>NUCLEOTIDE SEQUENCE [LARGE SCALE GENOMIC DNA]</scope>
    <source>
        <strain evidence="2 3">HMF7856</strain>
    </source>
</reference>
<accession>A0A6I4IML1</accession>
<dbReference type="AlphaFoldDB" id="A0A6I4IML1"/>
<evidence type="ECO:0000313" key="2">
    <source>
        <dbReference type="EMBL" id="QQL50114.1"/>
    </source>
</evidence>
<evidence type="ECO:0000313" key="3">
    <source>
        <dbReference type="Proteomes" id="UP000429232"/>
    </source>
</evidence>
<protein>
    <submittedName>
        <fullName evidence="2">Uncharacterized protein</fullName>
    </submittedName>
</protein>
<feature type="compositionally biased region" description="Polar residues" evidence="1">
    <location>
        <begin position="93"/>
        <end position="115"/>
    </location>
</feature>
<organism evidence="2 3">
    <name type="scientific">Mucilaginibacter ginkgonis</name>
    <dbReference type="NCBI Taxonomy" id="2682091"/>
    <lineage>
        <taxon>Bacteria</taxon>
        <taxon>Pseudomonadati</taxon>
        <taxon>Bacteroidota</taxon>
        <taxon>Sphingobacteriia</taxon>
        <taxon>Sphingobacteriales</taxon>
        <taxon>Sphingobacteriaceae</taxon>
        <taxon>Mucilaginibacter</taxon>
    </lineage>
</organism>
<proteinExistence type="predicted"/>
<feature type="region of interest" description="Disordered" evidence="1">
    <location>
        <begin position="229"/>
        <end position="254"/>
    </location>
</feature>
<feature type="region of interest" description="Disordered" evidence="1">
    <location>
        <begin position="91"/>
        <end position="138"/>
    </location>
</feature>
<dbReference type="KEGG" id="mgik:GO620_001285"/>
<keyword evidence="3" id="KW-1185">Reference proteome</keyword>
<name>A0A6I4IML1_9SPHI</name>